<name>A0AC59ZUH1_RANTA</name>
<dbReference type="EMBL" id="OX596088">
    <property type="protein sequence ID" value="CAN0508869.1"/>
    <property type="molecule type" value="Genomic_DNA"/>
</dbReference>
<evidence type="ECO:0000313" key="1">
    <source>
        <dbReference type="EMBL" id="CAN0508869.1"/>
    </source>
</evidence>
<reference evidence="1" key="2">
    <citation type="submission" date="2025-03" db="EMBL/GenBank/DDBJ databases">
        <authorList>
            <consortium name="ELIXIR-Norway"/>
            <consortium name="Elixir Norway"/>
        </authorList>
    </citation>
    <scope>NUCLEOTIDE SEQUENCE</scope>
</reference>
<organism evidence="1 2">
    <name type="scientific">Rangifer tarandus platyrhynchus</name>
    <name type="common">Svalbard reindeer</name>
    <dbReference type="NCBI Taxonomy" id="3082113"/>
    <lineage>
        <taxon>Eukaryota</taxon>
        <taxon>Metazoa</taxon>
        <taxon>Chordata</taxon>
        <taxon>Craniata</taxon>
        <taxon>Vertebrata</taxon>
        <taxon>Euteleostomi</taxon>
        <taxon>Mammalia</taxon>
        <taxon>Eutheria</taxon>
        <taxon>Laurasiatheria</taxon>
        <taxon>Artiodactyla</taxon>
        <taxon>Ruminantia</taxon>
        <taxon>Pecora</taxon>
        <taxon>Cervidae</taxon>
        <taxon>Odocoileinae</taxon>
        <taxon>Rangifer</taxon>
    </lineage>
</organism>
<dbReference type="Proteomes" id="UP001162501">
    <property type="component" value="Chromosome 4"/>
</dbReference>
<evidence type="ECO:0000313" key="2">
    <source>
        <dbReference type="Proteomes" id="UP001162501"/>
    </source>
</evidence>
<gene>
    <name evidence="1" type="ORF">MRATA1EN22A_LOCUS22853</name>
</gene>
<protein>
    <submittedName>
        <fullName evidence="1">Uncharacterized protein</fullName>
    </submittedName>
</protein>
<sequence>MQRKDYGDSRNIPAVPAASLRQDGEGWSEGFSCIECLVTRAAFDSGKVDIVTINDPFIDLHYMVYMFQYDSTHGKFHSTVKVEKGKLIINGKAITIFQERDSTNIKWGDAGAEYVMESTGVFTTMEKAGAHLKGGAKRVIISEPSADAPMFVMGVNHEKYNNTLKIVSNASCTTNCLVPRPRSSMTTLASWRDS</sequence>
<reference evidence="1" key="1">
    <citation type="submission" date="2023-05" db="EMBL/GenBank/DDBJ databases">
        <authorList>
            <consortium name="ELIXIR-Norway"/>
        </authorList>
    </citation>
    <scope>NUCLEOTIDE SEQUENCE</scope>
</reference>
<proteinExistence type="predicted"/>
<accession>A0AC59ZUH1</accession>